<comment type="similarity">
    <text evidence="2 8">Belongs to the 4-toluene sulfonate uptake permease (TSUP) (TC 2.A.102) family.</text>
</comment>
<organism evidence="9 10">
    <name type="scientific">Luteococcus peritonei</name>
    <dbReference type="NCBI Taxonomy" id="88874"/>
    <lineage>
        <taxon>Bacteria</taxon>
        <taxon>Bacillati</taxon>
        <taxon>Actinomycetota</taxon>
        <taxon>Actinomycetes</taxon>
        <taxon>Propionibacteriales</taxon>
        <taxon>Propionibacteriaceae</taxon>
        <taxon>Luteococcus</taxon>
    </lineage>
</organism>
<keyword evidence="3" id="KW-0813">Transport</keyword>
<evidence type="ECO:0000256" key="8">
    <source>
        <dbReference type="RuleBase" id="RU363041"/>
    </source>
</evidence>
<gene>
    <name evidence="9" type="ORF">ACFSCS_14985</name>
</gene>
<dbReference type="EMBL" id="JBHUFZ010000033">
    <property type="protein sequence ID" value="MFD1891477.1"/>
    <property type="molecule type" value="Genomic_DNA"/>
</dbReference>
<proteinExistence type="inferred from homology"/>
<feature type="transmembrane region" description="Helical" evidence="8">
    <location>
        <begin position="126"/>
        <end position="151"/>
    </location>
</feature>
<evidence type="ECO:0000313" key="10">
    <source>
        <dbReference type="Proteomes" id="UP001597326"/>
    </source>
</evidence>
<protein>
    <recommendedName>
        <fullName evidence="8">Probable membrane transporter protein</fullName>
    </recommendedName>
</protein>
<evidence type="ECO:0000256" key="7">
    <source>
        <dbReference type="ARBA" id="ARBA00023136"/>
    </source>
</evidence>
<dbReference type="Pfam" id="PF01925">
    <property type="entry name" value="TauE"/>
    <property type="match status" value="1"/>
</dbReference>
<reference evidence="10" key="1">
    <citation type="journal article" date="2019" name="Int. J. Syst. Evol. Microbiol.">
        <title>The Global Catalogue of Microorganisms (GCM) 10K type strain sequencing project: providing services to taxonomists for standard genome sequencing and annotation.</title>
        <authorList>
            <consortium name="The Broad Institute Genomics Platform"/>
            <consortium name="The Broad Institute Genome Sequencing Center for Infectious Disease"/>
            <person name="Wu L."/>
            <person name="Ma J."/>
        </authorList>
    </citation>
    <scope>NUCLEOTIDE SEQUENCE [LARGE SCALE GENOMIC DNA]</scope>
    <source>
        <strain evidence="10">CAIM 431</strain>
    </source>
</reference>
<comment type="subcellular location">
    <subcellularLocation>
        <location evidence="1 8">Cell membrane</location>
        <topology evidence="1 8">Multi-pass membrane protein</topology>
    </subcellularLocation>
</comment>
<evidence type="ECO:0000256" key="2">
    <source>
        <dbReference type="ARBA" id="ARBA00009142"/>
    </source>
</evidence>
<dbReference type="Proteomes" id="UP001597326">
    <property type="component" value="Unassembled WGS sequence"/>
</dbReference>
<dbReference type="InterPro" id="IPR052017">
    <property type="entry name" value="TSUP"/>
</dbReference>
<keyword evidence="4 8" id="KW-1003">Cell membrane</keyword>
<evidence type="ECO:0000256" key="6">
    <source>
        <dbReference type="ARBA" id="ARBA00022989"/>
    </source>
</evidence>
<keyword evidence="10" id="KW-1185">Reference proteome</keyword>
<feature type="transmembrane region" description="Helical" evidence="8">
    <location>
        <begin position="42"/>
        <end position="62"/>
    </location>
</feature>
<keyword evidence="5 8" id="KW-0812">Transmembrane</keyword>
<evidence type="ECO:0000256" key="1">
    <source>
        <dbReference type="ARBA" id="ARBA00004651"/>
    </source>
</evidence>
<accession>A0ABW4RYS7</accession>
<dbReference type="InterPro" id="IPR002781">
    <property type="entry name" value="TM_pro_TauE-like"/>
</dbReference>
<feature type="transmembrane region" description="Helical" evidence="8">
    <location>
        <begin position="69"/>
        <end position="88"/>
    </location>
</feature>
<evidence type="ECO:0000256" key="4">
    <source>
        <dbReference type="ARBA" id="ARBA00022475"/>
    </source>
</evidence>
<comment type="caution">
    <text evidence="9">The sequence shown here is derived from an EMBL/GenBank/DDBJ whole genome shotgun (WGS) entry which is preliminary data.</text>
</comment>
<evidence type="ECO:0000256" key="3">
    <source>
        <dbReference type="ARBA" id="ARBA00022448"/>
    </source>
</evidence>
<feature type="transmembrane region" description="Helical" evidence="8">
    <location>
        <begin position="94"/>
        <end position="114"/>
    </location>
</feature>
<dbReference type="RefSeq" id="WP_343875899.1">
    <property type="nucleotide sequence ID" value="NZ_BAAAIX010000034.1"/>
</dbReference>
<name>A0ABW4RYS7_9ACTN</name>
<dbReference type="PANTHER" id="PTHR30269:SF37">
    <property type="entry name" value="MEMBRANE TRANSPORTER PROTEIN"/>
    <property type="match status" value="1"/>
</dbReference>
<feature type="transmembrane region" description="Helical" evidence="8">
    <location>
        <begin position="226"/>
        <end position="244"/>
    </location>
</feature>
<evidence type="ECO:0000256" key="5">
    <source>
        <dbReference type="ARBA" id="ARBA00022692"/>
    </source>
</evidence>
<keyword evidence="7 8" id="KW-0472">Membrane</keyword>
<sequence length="247" mass="25320">MVLVVVAALAVLVGATLQRVSGTGVGLVVAPTLSLLLGASQGVLVTNAVTVVSGFVIMLTVLPRIDWDSFRWIITAALPGAVTGAWLVHALPAAWLQLVVGLVVLLALLTSLTLPELPRLGGRLPMLAAGLVGGLFNTTAGVAAPAMVVYARLSRWEQERFAATVQPTFMTMGALSVALKTATAPQGLSGLPPWWVLPAVVVDVLLGVWLGTRLSRHVPAGRARTLALCLAGIGGALAVAKGVLGLV</sequence>
<feature type="transmembrane region" description="Helical" evidence="8">
    <location>
        <begin position="194"/>
        <end position="214"/>
    </location>
</feature>
<dbReference type="PANTHER" id="PTHR30269">
    <property type="entry name" value="TRANSMEMBRANE PROTEIN YFCA"/>
    <property type="match status" value="1"/>
</dbReference>
<evidence type="ECO:0000313" key="9">
    <source>
        <dbReference type="EMBL" id="MFD1891477.1"/>
    </source>
</evidence>
<keyword evidence="6 8" id="KW-1133">Transmembrane helix</keyword>